<dbReference type="Proteomes" id="UP001230649">
    <property type="component" value="Unassembled WGS sequence"/>
</dbReference>
<proteinExistence type="predicted"/>
<gene>
    <name evidence="1" type="ORF">QFC20_004195</name>
</gene>
<sequence>MSLDRLPKELWTKILNLSGDDLPQYDEPSKLFVSRQLDGLQLEDGAEVPPHELERRRRAAEDEIMSVPFYEVEDLAVIKASGNSLTFVESQIGMVGALKNLDLHSNQLRSLPDSLINLRELSVLDVSDNMLSAIPASIILSPSLTTVNLSRNKLTYISWDEPARPNQEVLQSRKDNSFFDSFSGTPTKSEFHDNDVDEIMPAIKTMALGSNGITNTGLPSRWPQNIESIDLSDNNLRGVLDLTVFASLPRLKHLNLRGNGVSGVLVQSEEADLWPSLDCMDLEKNEIRTEAALLERLRLGRAHTTGNAQKGVVQIKLLDNPIKYDAIKKSHPATVAHRAAQPLADEIVHLEAEIRPLLTSTGTTKGDWQPTGPLIKCWNEEHQSVVVTRTTPVDSLDDGILNLQHIIDAVPGASRLRSIEISGVLSLKGLTIPHPCNRLEHVKTFSITNTSLKTDGATLAKLAQAMPTLETLDLSGSRIEHIHGLQQLCANGLKRLLVKGCRIADISSLNDIATQLHAGRWKGASALGRGRSSRQFGGKARAGSRLSAFATILGGEQCIPRATSQSMGERGNVWSAALAS</sequence>
<name>A0ACC2W3G9_9TREE</name>
<evidence type="ECO:0000313" key="1">
    <source>
        <dbReference type="EMBL" id="KAJ9105860.1"/>
    </source>
</evidence>
<organism evidence="1 2">
    <name type="scientific">Naganishia adeliensis</name>
    <dbReference type="NCBI Taxonomy" id="92952"/>
    <lineage>
        <taxon>Eukaryota</taxon>
        <taxon>Fungi</taxon>
        <taxon>Dikarya</taxon>
        <taxon>Basidiomycota</taxon>
        <taxon>Agaricomycotina</taxon>
        <taxon>Tremellomycetes</taxon>
        <taxon>Filobasidiales</taxon>
        <taxon>Filobasidiaceae</taxon>
        <taxon>Naganishia</taxon>
    </lineage>
</organism>
<comment type="caution">
    <text evidence="1">The sequence shown here is derived from an EMBL/GenBank/DDBJ whole genome shotgun (WGS) entry which is preliminary data.</text>
</comment>
<accession>A0ACC2W3G9</accession>
<dbReference type="EMBL" id="JASBWS010000046">
    <property type="protein sequence ID" value="KAJ9105860.1"/>
    <property type="molecule type" value="Genomic_DNA"/>
</dbReference>
<evidence type="ECO:0000313" key="2">
    <source>
        <dbReference type="Proteomes" id="UP001230649"/>
    </source>
</evidence>
<protein>
    <submittedName>
        <fullName evidence="1">Uncharacterized protein</fullName>
    </submittedName>
</protein>
<reference evidence="1" key="1">
    <citation type="submission" date="2023-04" db="EMBL/GenBank/DDBJ databases">
        <title>Draft Genome sequencing of Naganishia species isolated from polar environments using Oxford Nanopore Technology.</title>
        <authorList>
            <person name="Leo P."/>
            <person name="Venkateswaran K."/>
        </authorList>
    </citation>
    <scope>NUCLEOTIDE SEQUENCE</scope>
    <source>
        <strain evidence="1">MNA-CCFEE 5262</strain>
    </source>
</reference>
<keyword evidence="2" id="KW-1185">Reference proteome</keyword>